<keyword evidence="2" id="KW-1185">Reference proteome</keyword>
<protein>
    <submittedName>
        <fullName evidence="1">Uncharacterized protein</fullName>
    </submittedName>
</protein>
<sequence length="165" mass="18385">MKYEGKRLKQWSVQWTEKTGEEKMMQNLEKGKRKSGCNMREKKETVVGAVVRKDGEYGREMMEKALRVLRVRDKGRQVLLRLTLIPPHGGANTAVQQDPPKPRSVVLDKAHFQNVTELDVSDNGITSLDVSCLSALASLTCCNNALTSLTLHAAALIHLSATNNR</sequence>
<gene>
    <name evidence="1" type="ORF">E2C01_017898</name>
</gene>
<proteinExistence type="predicted"/>
<name>A0A5B7DV95_PORTR</name>
<dbReference type="InterPro" id="IPR032675">
    <property type="entry name" value="LRR_dom_sf"/>
</dbReference>
<dbReference type="AlphaFoldDB" id="A0A5B7DV95"/>
<comment type="caution">
    <text evidence="1">The sequence shown here is derived from an EMBL/GenBank/DDBJ whole genome shotgun (WGS) entry which is preliminary data.</text>
</comment>
<accession>A0A5B7DV95</accession>
<dbReference type="Proteomes" id="UP000324222">
    <property type="component" value="Unassembled WGS sequence"/>
</dbReference>
<evidence type="ECO:0000313" key="1">
    <source>
        <dbReference type="EMBL" id="MPC24804.1"/>
    </source>
</evidence>
<dbReference type="EMBL" id="VSRR010001377">
    <property type="protein sequence ID" value="MPC24804.1"/>
    <property type="molecule type" value="Genomic_DNA"/>
</dbReference>
<evidence type="ECO:0000313" key="2">
    <source>
        <dbReference type="Proteomes" id="UP000324222"/>
    </source>
</evidence>
<dbReference type="SUPFAM" id="SSF52058">
    <property type="entry name" value="L domain-like"/>
    <property type="match status" value="1"/>
</dbReference>
<organism evidence="1 2">
    <name type="scientific">Portunus trituberculatus</name>
    <name type="common">Swimming crab</name>
    <name type="synonym">Neptunus trituberculatus</name>
    <dbReference type="NCBI Taxonomy" id="210409"/>
    <lineage>
        <taxon>Eukaryota</taxon>
        <taxon>Metazoa</taxon>
        <taxon>Ecdysozoa</taxon>
        <taxon>Arthropoda</taxon>
        <taxon>Crustacea</taxon>
        <taxon>Multicrustacea</taxon>
        <taxon>Malacostraca</taxon>
        <taxon>Eumalacostraca</taxon>
        <taxon>Eucarida</taxon>
        <taxon>Decapoda</taxon>
        <taxon>Pleocyemata</taxon>
        <taxon>Brachyura</taxon>
        <taxon>Eubrachyura</taxon>
        <taxon>Portunoidea</taxon>
        <taxon>Portunidae</taxon>
        <taxon>Portuninae</taxon>
        <taxon>Portunus</taxon>
    </lineage>
</organism>
<reference evidence="1 2" key="1">
    <citation type="submission" date="2019-05" db="EMBL/GenBank/DDBJ databases">
        <title>Another draft genome of Portunus trituberculatus and its Hox gene families provides insights of decapod evolution.</title>
        <authorList>
            <person name="Jeong J.-H."/>
            <person name="Song I."/>
            <person name="Kim S."/>
            <person name="Choi T."/>
            <person name="Kim D."/>
            <person name="Ryu S."/>
            <person name="Kim W."/>
        </authorList>
    </citation>
    <scope>NUCLEOTIDE SEQUENCE [LARGE SCALE GENOMIC DNA]</scope>
    <source>
        <tissue evidence="1">Muscle</tissue>
    </source>
</reference>
<dbReference type="Gene3D" id="3.80.10.10">
    <property type="entry name" value="Ribonuclease Inhibitor"/>
    <property type="match status" value="1"/>
</dbReference>